<dbReference type="Proteomes" id="UP000026682">
    <property type="component" value="Unassembled WGS sequence"/>
</dbReference>
<name>A0A158MAU9_9BORD</name>
<dbReference type="GO" id="GO:0016740">
    <property type="term" value="F:transferase activity"/>
    <property type="evidence" value="ECO:0007669"/>
    <property type="project" value="UniProtKB-KW"/>
</dbReference>
<dbReference type="AlphaFoldDB" id="A0A158MAU9"/>
<accession>A0A158MAU9</accession>
<protein>
    <submittedName>
        <fullName evidence="1">Putative N-acetyltransferase YedL</fullName>
    </submittedName>
</protein>
<dbReference type="NCBIfam" id="NF046053">
    <property type="entry name" value="lipo_BPTD_2524"/>
    <property type="match status" value="1"/>
</dbReference>
<proteinExistence type="predicted"/>
<evidence type="ECO:0000313" key="1">
    <source>
        <dbReference type="EMBL" id="KAL00397.1"/>
    </source>
</evidence>
<dbReference type="STRING" id="35814.BBB42_08000"/>
<evidence type="ECO:0000313" key="2">
    <source>
        <dbReference type="Proteomes" id="UP000026682"/>
    </source>
</evidence>
<comment type="caution">
    <text evidence="1">The sequence shown here is derived from an EMBL/GenBank/DDBJ whole genome shotgun (WGS) entry which is preliminary data.</text>
</comment>
<organism evidence="1 2">
    <name type="scientific">Bordetella holmesii CDC-H585-BH</name>
    <dbReference type="NCBI Taxonomy" id="1331206"/>
    <lineage>
        <taxon>Bacteria</taxon>
        <taxon>Pseudomonadati</taxon>
        <taxon>Pseudomonadota</taxon>
        <taxon>Betaproteobacteria</taxon>
        <taxon>Burkholderiales</taxon>
        <taxon>Alcaligenaceae</taxon>
        <taxon>Bordetella</taxon>
    </lineage>
</organism>
<sequence>MQCLCRGLLHNRAFENFVAEVSVMRQWMGLAAIAVVLSGCASKGLQERDVAGVSETFVVNADPMAALRRASEYVRVCHEVRAHPYGVVYAGKRSVGDRGLPNEILVHKETEPAKILERINTQPAEFANQAQVTVTVLAEGVWDTAEIAAARRSIESSTPVCRAQQ</sequence>
<reference evidence="1 2" key="1">
    <citation type="submission" date="2014-03" db="EMBL/GenBank/DDBJ databases">
        <title>Genome sequence of Bordetella holmseii.</title>
        <authorList>
            <person name="Harvill E."/>
            <person name="Goodfield L.L."/>
            <person name="Ivanov Y."/>
            <person name="Meyer J.A."/>
            <person name="Newth C."/>
            <person name="Cassiday P."/>
            <person name="Tondella M.L."/>
            <person name="Liao P."/>
            <person name="Zimmerman J."/>
            <person name="Meert K."/>
            <person name="Wessel D."/>
            <person name="Berger J."/>
            <person name="Dean J.M."/>
            <person name="Holubkov R."/>
            <person name="Burr J."/>
            <person name="Liu T."/>
            <person name="Brinkac L.M."/>
            <person name="Sanka R."/>
            <person name="Kim M."/>
            <person name="Losada L."/>
        </authorList>
    </citation>
    <scope>NUCLEOTIDE SEQUENCE [LARGE SCALE GENOMIC DNA]</scope>
    <source>
        <strain evidence="1 2">CDC-H585-BH</strain>
    </source>
</reference>
<gene>
    <name evidence="1" type="ORF">L497_0928</name>
</gene>
<keyword evidence="1" id="KW-0808">Transferase</keyword>
<dbReference type="EMBL" id="JFZZ01000006">
    <property type="protein sequence ID" value="KAL00397.1"/>
    <property type="molecule type" value="Genomic_DNA"/>
</dbReference>
<dbReference type="PATRIC" id="fig|1331206.3.peg.104"/>